<reference evidence="3 4" key="1">
    <citation type="journal article" date="2009" name="Stand. Genomic Sci.">
        <title>Complete genome sequence of Catenulispora acidiphila type strain (ID 139908).</title>
        <authorList>
            <person name="Copeland A."/>
            <person name="Lapidus A."/>
            <person name="Glavina Del Rio T."/>
            <person name="Nolan M."/>
            <person name="Lucas S."/>
            <person name="Chen F."/>
            <person name="Tice H."/>
            <person name="Cheng J.F."/>
            <person name="Bruce D."/>
            <person name="Goodwin L."/>
            <person name="Pitluck S."/>
            <person name="Mikhailova N."/>
            <person name="Pati A."/>
            <person name="Ivanova N."/>
            <person name="Mavromatis K."/>
            <person name="Chen A."/>
            <person name="Palaniappan K."/>
            <person name="Chain P."/>
            <person name="Land M."/>
            <person name="Hauser L."/>
            <person name="Chang Y.J."/>
            <person name="Jeffries C.D."/>
            <person name="Chertkov O."/>
            <person name="Brettin T."/>
            <person name="Detter J.C."/>
            <person name="Han C."/>
            <person name="Ali Z."/>
            <person name="Tindall B.J."/>
            <person name="Goker M."/>
            <person name="Bristow J."/>
            <person name="Eisen J.A."/>
            <person name="Markowitz V."/>
            <person name="Hugenholtz P."/>
            <person name="Kyrpides N.C."/>
            <person name="Klenk H.P."/>
        </authorList>
    </citation>
    <scope>NUCLEOTIDE SEQUENCE [LARGE SCALE GENOMIC DNA]</scope>
    <source>
        <strain evidence="4">DSM 44928 / JCM 14897 / NBRC 102108 / NRRL B-24433 / ID139908</strain>
    </source>
</reference>
<dbReference type="InterPro" id="IPR007822">
    <property type="entry name" value="LANC-like"/>
</dbReference>
<dbReference type="PIRSF" id="PIRSF037228">
    <property type="entry name" value="Lant_mod_RumM"/>
    <property type="match status" value="1"/>
</dbReference>
<evidence type="ECO:0000256" key="1">
    <source>
        <dbReference type="PIRSR" id="PIRSR607822-1"/>
    </source>
</evidence>
<evidence type="ECO:0000259" key="2">
    <source>
        <dbReference type="Pfam" id="PF13575"/>
    </source>
</evidence>
<evidence type="ECO:0000313" key="3">
    <source>
        <dbReference type="EMBL" id="ACU73305.1"/>
    </source>
</evidence>
<dbReference type="HOGENOM" id="CLU_009398_1_1_11"/>
<dbReference type="Pfam" id="PF05147">
    <property type="entry name" value="LANC_like"/>
    <property type="match status" value="1"/>
</dbReference>
<dbReference type="Pfam" id="PF13575">
    <property type="entry name" value="DUF4135"/>
    <property type="match status" value="1"/>
</dbReference>
<dbReference type="NCBIfam" id="TIGR03897">
    <property type="entry name" value="lanti_2_LanM"/>
    <property type="match status" value="1"/>
</dbReference>
<keyword evidence="1" id="KW-0479">Metal-binding</keyword>
<name>C7PW57_CATAD</name>
<dbReference type="GO" id="GO:0031179">
    <property type="term" value="P:peptide modification"/>
    <property type="evidence" value="ECO:0007669"/>
    <property type="project" value="InterPro"/>
</dbReference>
<dbReference type="Gene3D" id="1.50.10.10">
    <property type="match status" value="1"/>
</dbReference>
<dbReference type="RefSeq" id="WP_015793034.1">
    <property type="nucleotide sequence ID" value="NC_013131.1"/>
</dbReference>
<dbReference type="EMBL" id="CP001700">
    <property type="protein sequence ID" value="ACU73305.1"/>
    <property type="molecule type" value="Genomic_DNA"/>
</dbReference>
<feature type="binding site" evidence="1">
    <location>
        <position position="829"/>
    </location>
    <ligand>
        <name>Zn(2+)</name>
        <dbReference type="ChEBI" id="CHEBI:29105"/>
    </ligand>
</feature>
<dbReference type="SMART" id="SM01260">
    <property type="entry name" value="LANC_like"/>
    <property type="match status" value="1"/>
</dbReference>
<dbReference type="Proteomes" id="UP000000851">
    <property type="component" value="Chromosome"/>
</dbReference>
<feature type="domain" description="Lantibiotic biosynthesis protein dehydration" evidence="2">
    <location>
        <begin position="104"/>
        <end position="479"/>
    </location>
</feature>
<evidence type="ECO:0000313" key="4">
    <source>
        <dbReference type="Proteomes" id="UP000000851"/>
    </source>
</evidence>
<dbReference type="InterPro" id="IPR012341">
    <property type="entry name" value="6hp_glycosidase-like_sf"/>
</dbReference>
<dbReference type="InParanoid" id="C7PW57"/>
<dbReference type="PRINTS" id="PR01950">
    <property type="entry name" value="LANCSUPER"/>
</dbReference>
<dbReference type="InterPro" id="IPR017146">
    <property type="entry name" value="Lanti_2_LanM"/>
</dbReference>
<protein>
    <submittedName>
        <fullName evidence="3">Lanthionine synthetase C family protein</fullName>
    </submittedName>
</protein>
<sequence length="959" mass="101828" precursor="true">MTSRFSGEFAGALGCLAAPVSAGLAARLAAVEDLSDPERAAIAEAAERAILETVHRKVSRVLLLELNAARLSGRLTAEDSAGRWDEFVNLADSLTFWHSLSSRYPTLQQRLDTVMQRRADAAATLAERFAVDRRALRTLTAIDPGELRHVTFGAGDSHRGGQSVAILELAEATVVYKPRPVEVDKALTHLLQTVLPDVPVATRIRVPEVVVRDGYGWSEFIPHRYCASDAELTTFYRGVGHWLAVMRLLGGSDLHTENVIAAGPVPIVVDCETLFSTIPAGPPSGMGQAVDTASKLVDETVLRVGMLPNRGAALGWRGVDSSSVGALPDEQPSGQVPVILDAGTDRARLGFAQATPQPAASLPSPKPNLADHWETVAAGFEEGSAALAAADAAGILEPAMSVFSDCQIRMVLRATDVYEEVARMLWHPVSLHGEPAAVERATELFVQMARQSPAAPGDPDVVAAEIADLLTGDIPYFGTTPRSGRLTGPGGTHWLPEQDLVADALTRWRGADLEFDRGIIRATLVSAYLNADWTPSKGLRAPTDVSTQDFDKRRRTLAAELVREVRDTATRGSDGTATWIAPVLSLTGWVVQPLSPDLYSGLPGVALLLAAYERESDAGRADRLDDLPALLDATIQTIRLAGDHAAKLRADGVAMRPREPGGWVGLGSELWTWLTLRRLGVVGDEALERSRTLAALIPEAIGDADEYEVCAGPAGAIVPLLQLSAATGEQRWTDIATHVGTVLCDAAIAKDVGMTWPTLRWPGGLGGCAHGASGIGWALARLALATGDARAAETARAAFAFEESCYVPEVGGWSDLREIEPGLTANAWCHGSVGIALTQLDLLRRGWPADGVEDLLRRAANAALGHGMGWNHTLCHGELGVWELMDAALRDGFAPPSVDREGFEARIVASLEQNGAISGMARDAFSPAMMSGLGGVAYQLLRMGAGSALPSVLVLDDPL</sequence>
<dbReference type="KEGG" id="cai:Caci_4441"/>
<organism evidence="3 4">
    <name type="scientific">Catenulispora acidiphila (strain DSM 44928 / JCM 14897 / NBRC 102108 / NRRL B-24433 / ID139908)</name>
    <dbReference type="NCBI Taxonomy" id="479433"/>
    <lineage>
        <taxon>Bacteria</taxon>
        <taxon>Bacillati</taxon>
        <taxon>Actinomycetota</taxon>
        <taxon>Actinomycetes</taxon>
        <taxon>Catenulisporales</taxon>
        <taxon>Catenulisporaceae</taxon>
        <taxon>Catenulispora</taxon>
    </lineage>
</organism>
<dbReference type="CDD" id="cd04792">
    <property type="entry name" value="LanM-like"/>
    <property type="match status" value="1"/>
</dbReference>
<dbReference type="STRING" id="479433.Caci_4441"/>
<dbReference type="eggNOG" id="COG4403">
    <property type="taxonomic scope" value="Bacteria"/>
</dbReference>
<gene>
    <name evidence="3" type="ordered locus">Caci_4441</name>
</gene>
<proteinExistence type="predicted"/>
<keyword evidence="1" id="KW-0862">Zinc</keyword>
<dbReference type="InterPro" id="IPR025410">
    <property type="entry name" value="Lant_dehyd"/>
</dbReference>
<dbReference type="SUPFAM" id="SSF158745">
    <property type="entry name" value="LanC-like"/>
    <property type="match status" value="1"/>
</dbReference>
<dbReference type="GO" id="GO:0005975">
    <property type="term" value="P:carbohydrate metabolic process"/>
    <property type="evidence" value="ECO:0007669"/>
    <property type="project" value="InterPro"/>
</dbReference>
<accession>C7PW57</accession>
<dbReference type="AlphaFoldDB" id="C7PW57"/>
<keyword evidence="4" id="KW-1185">Reference proteome</keyword>